<dbReference type="SUPFAM" id="SSF51101">
    <property type="entry name" value="Mannose-binding lectins"/>
    <property type="match status" value="1"/>
</dbReference>
<dbReference type="InterPro" id="IPR056021">
    <property type="entry name" value="DUF7600"/>
</dbReference>
<reference evidence="2 3" key="1">
    <citation type="journal article" date="2016" name="PLoS Pathog.">
        <title>Biosynthesis of antibiotic leucinostatins in bio-control fungus Purpureocillium lilacinum and their inhibition on phytophthora revealed by genome mining.</title>
        <authorList>
            <person name="Wang G."/>
            <person name="Liu Z."/>
            <person name="Lin R."/>
            <person name="Li E."/>
            <person name="Mao Z."/>
            <person name="Ling J."/>
            <person name="Yang Y."/>
            <person name="Yin W.B."/>
            <person name="Xie B."/>
        </authorList>
    </citation>
    <scope>NUCLEOTIDE SEQUENCE [LARGE SCALE GENOMIC DNA]</scope>
    <source>
        <strain evidence="2">170</strain>
    </source>
</reference>
<dbReference type="OrthoDB" id="5273847at2759"/>
<dbReference type="STRING" id="1380566.A0A179F247"/>
<dbReference type="Pfam" id="PF12937">
    <property type="entry name" value="F-box-like"/>
    <property type="match status" value="1"/>
</dbReference>
<organism evidence="2 3">
    <name type="scientific">Pochonia chlamydosporia 170</name>
    <dbReference type="NCBI Taxonomy" id="1380566"/>
    <lineage>
        <taxon>Eukaryota</taxon>
        <taxon>Fungi</taxon>
        <taxon>Dikarya</taxon>
        <taxon>Ascomycota</taxon>
        <taxon>Pezizomycotina</taxon>
        <taxon>Sordariomycetes</taxon>
        <taxon>Hypocreomycetidae</taxon>
        <taxon>Hypocreales</taxon>
        <taxon>Clavicipitaceae</taxon>
        <taxon>Pochonia</taxon>
    </lineage>
</organism>
<dbReference type="InterPro" id="IPR001810">
    <property type="entry name" value="F-box_dom"/>
</dbReference>
<dbReference type="InterPro" id="IPR036047">
    <property type="entry name" value="F-box-like_dom_sf"/>
</dbReference>
<keyword evidence="3" id="KW-1185">Reference proteome</keyword>
<sequence length="667" mass="74933">MSPRIFSCVLCGYLVCNYEDPSSASWLNQFRVLYTYQDKIAVTGVGIYDDPDGGDWIAPLDVSGRWDDEGYDFPDSDCIGVLRQRPVNGRFGFLFHEACWSLLDTAYSPNEVPCRALFEVCKSLPFPSEGTGLSWGHTFGGLVMVNNKDYYPWEDRFVDRDGDSLQCKAARRDPYHVPEIQLLHSERPKTPKFIKCSAEPRTVLRDCITALPQEICFQIASYLPTADALRARQASRSFVPIFYSHQFWASRFRGKNAERGWLFESHEWDNTSSDWRWLYYRTNKAHRKGGIRNRERVWKLIQKVQQALASRSSELSVIALPTSDPGTLTWLEATGNLHPEADARPYPGFNDGCRRFYEQQATIPSQLGQIVFSVVQLGDAEYIAGMRLIPKQGAAVELGYRTEGRESVLDLAILKGFNLAVGSRGIQGVQCMFEGGQTSPWIGCAQGSPKTRRLAISGPIAAVKAGFDGLKMVSLAVAKCIPVVTEIKTTEPYSLRDCAFWYPEIPGNELHLNDDYFTARHTSTTRYQPLCWTMFGGVNGSYLRNLTGISVTSLGTLRNVQFHFNAEDIPAANRRLGRFKTFEYSKTMHFDIDGPGGEFINAITISTNRGRSYHFRENEAVVESQLVENPIKIATGSTITGFYWSQHDIGLTALGVISEMVEKPIAM</sequence>
<dbReference type="GeneID" id="28847214"/>
<feature type="domain" description="F-box" evidence="1">
    <location>
        <begin position="205"/>
        <end position="251"/>
    </location>
</feature>
<dbReference type="PROSITE" id="PS50181">
    <property type="entry name" value="FBOX"/>
    <property type="match status" value="1"/>
</dbReference>
<name>A0A179F247_METCM</name>
<evidence type="ECO:0000313" key="2">
    <source>
        <dbReference type="EMBL" id="OAQ59525.2"/>
    </source>
</evidence>
<dbReference type="KEGG" id="pchm:VFPPC_03758"/>
<dbReference type="SUPFAM" id="SSF81383">
    <property type="entry name" value="F-box domain"/>
    <property type="match status" value="1"/>
</dbReference>
<dbReference type="EMBL" id="LSBJ02000002">
    <property type="protein sequence ID" value="OAQ59525.2"/>
    <property type="molecule type" value="Genomic_DNA"/>
</dbReference>
<dbReference type="RefSeq" id="XP_022284026.1">
    <property type="nucleotide sequence ID" value="XM_022428351.1"/>
</dbReference>
<dbReference type="Pfam" id="PF24539">
    <property type="entry name" value="DUF7600"/>
    <property type="match status" value="1"/>
</dbReference>
<proteinExistence type="predicted"/>
<comment type="caution">
    <text evidence="2">The sequence shown here is derived from an EMBL/GenBank/DDBJ whole genome shotgun (WGS) entry which is preliminary data.</text>
</comment>
<dbReference type="Gene3D" id="1.20.1280.50">
    <property type="match status" value="1"/>
</dbReference>
<accession>A0A179F247</accession>
<dbReference type="InterPro" id="IPR036404">
    <property type="entry name" value="Jacalin-like_lectin_dom_sf"/>
</dbReference>
<gene>
    <name evidence="2" type="ORF">VFPPC_03758</name>
</gene>
<dbReference type="AlphaFoldDB" id="A0A179F247"/>
<protein>
    <submittedName>
        <fullName evidence="2">F-box domain-containing protein</fullName>
    </submittedName>
</protein>
<evidence type="ECO:0000313" key="3">
    <source>
        <dbReference type="Proteomes" id="UP000078397"/>
    </source>
</evidence>
<dbReference type="Proteomes" id="UP000078397">
    <property type="component" value="Unassembled WGS sequence"/>
</dbReference>
<evidence type="ECO:0000259" key="1">
    <source>
        <dbReference type="PROSITE" id="PS50181"/>
    </source>
</evidence>